<dbReference type="AlphaFoldDB" id="A0AAD4BQT1"/>
<reference evidence="1" key="1">
    <citation type="submission" date="2019-10" db="EMBL/GenBank/DDBJ databases">
        <authorList>
            <consortium name="DOE Joint Genome Institute"/>
            <person name="Kuo A."/>
            <person name="Miyauchi S."/>
            <person name="Kiss E."/>
            <person name="Drula E."/>
            <person name="Kohler A."/>
            <person name="Sanchez-Garcia M."/>
            <person name="Andreopoulos B."/>
            <person name="Barry K.W."/>
            <person name="Bonito G."/>
            <person name="Buee M."/>
            <person name="Carver A."/>
            <person name="Chen C."/>
            <person name="Cichocki N."/>
            <person name="Clum A."/>
            <person name="Culley D."/>
            <person name="Crous P.W."/>
            <person name="Fauchery L."/>
            <person name="Girlanda M."/>
            <person name="Hayes R."/>
            <person name="Keri Z."/>
            <person name="LaButti K."/>
            <person name="Lipzen A."/>
            <person name="Lombard V."/>
            <person name="Magnuson J."/>
            <person name="Maillard F."/>
            <person name="Morin E."/>
            <person name="Murat C."/>
            <person name="Nolan M."/>
            <person name="Ohm R."/>
            <person name="Pangilinan J."/>
            <person name="Pereira M."/>
            <person name="Perotto S."/>
            <person name="Peter M."/>
            <person name="Riley R."/>
            <person name="Sitrit Y."/>
            <person name="Stielow B."/>
            <person name="Szollosi G."/>
            <person name="Zifcakova L."/>
            <person name="Stursova M."/>
            <person name="Spatafora J.W."/>
            <person name="Tedersoo L."/>
            <person name="Vaario L.-M."/>
            <person name="Yamada A."/>
            <person name="Yan M."/>
            <person name="Wang P."/>
            <person name="Xu J."/>
            <person name="Bruns T."/>
            <person name="Baldrian P."/>
            <person name="Vilgalys R."/>
            <person name="Henrissat B."/>
            <person name="Grigoriev I.V."/>
            <person name="Hibbett D."/>
            <person name="Nagy L.G."/>
            <person name="Martin F.M."/>
        </authorList>
    </citation>
    <scope>NUCLEOTIDE SEQUENCE</scope>
    <source>
        <strain evidence="1">BED1</strain>
    </source>
</reference>
<proteinExistence type="predicted"/>
<organism evidence="1 2">
    <name type="scientific">Boletus edulis BED1</name>
    <dbReference type="NCBI Taxonomy" id="1328754"/>
    <lineage>
        <taxon>Eukaryota</taxon>
        <taxon>Fungi</taxon>
        <taxon>Dikarya</taxon>
        <taxon>Basidiomycota</taxon>
        <taxon>Agaricomycotina</taxon>
        <taxon>Agaricomycetes</taxon>
        <taxon>Agaricomycetidae</taxon>
        <taxon>Boletales</taxon>
        <taxon>Boletineae</taxon>
        <taxon>Boletaceae</taxon>
        <taxon>Boletoideae</taxon>
        <taxon>Boletus</taxon>
    </lineage>
</organism>
<comment type="caution">
    <text evidence="1">The sequence shown here is derived from an EMBL/GenBank/DDBJ whole genome shotgun (WGS) entry which is preliminary data.</text>
</comment>
<protein>
    <submittedName>
        <fullName evidence="1">Uncharacterized protein</fullName>
    </submittedName>
</protein>
<sequence>MELHETLMYTYNIFASDTHLQIFILVESEPDQPNHYTFSLSMKIGQVERALCTPVTMKLSVDPRKLDFVVFIFPPTTSIPTGCLYHLRTWLRTGGVDHCMFDEQELWFGKDPDLRAIADASFARLLNATQDVSIYSCMVGRAHVSFILRWTRVEPGTYALSLDYEAGGAGRTLFDNYQLRLYCDPQSVSFVIYTIPISSSPPGASHHLRVWLRTPHSLSSELSTPTSDAYLYQRLWKSDDFKIGASLAFESVHQITLATPGPSGPPVWMSESGSGFGFGFGDEVDEPPGFDPMATLMLTAMEGMGTVATMTPTTPTTGLGLGLGTALTPNRKVFPLAAPNVNVSGDGATADDR</sequence>
<gene>
    <name evidence="1" type="ORF">L210DRAFT_2363169</name>
</gene>
<name>A0AAD4BQT1_BOLED</name>
<evidence type="ECO:0000313" key="1">
    <source>
        <dbReference type="EMBL" id="KAF8437252.1"/>
    </source>
</evidence>
<accession>A0AAD4BQT1</accession>
<evidence type="ECO:0000313" key="2">
    <source>
        <dbReference type="Proteomes" id="UP001194468"/>
    </source>
</evidence>
<dbReference type="Proteomes" id="UP001194468">
    <property type="component" value="Unassembled WGS sequence"/>
</dbReference>
<dbReference type="EMBL" id="WHUW01000019">
    <property type="protein sequence ID" value="KAF8437252.1"/>
    <property type="molecule type" value="Genomic_DNA"/>
</dbReference>
<reference evidence="1" key="2">
    <citation type="journal article" date="2020" name="Nat. Commun.">
        <title>Large-scale genome sequencing of mycorrhizal fungi provides insights into the early evolution of symbiotic traits.</title>
        <authorList>
            <person name="Miyauchi S."/>
            <person name="Kiss E."/>
            <person name="Kuo A."/>
            <person name="Drula E."/>
            <person name="Kohler A."/>
            <person name="Sanchez-Garcia M."/>
            <person name="Morin E."/>
            <person name="Andreopoulos B."/>
            <person name="Barry K.W."/>
            <person name="Bonito G."/>
            <person name="Buee M."/>
            <person name="Carver A."/>
            <person name="Chen C."/>
            <person name="Cichocki N."/>
            <person name="Clum A."/>
            <person name="Culley D."/>
            <person name="Crous P.W."/>
            <person name="Fauchery L."/>
            <person name="Girlanda M."/>
            <person name="Hayes R.D."/>
            <person name="Keri Z."/>
            <person name="LaButti K."/>
            <person name="Lipzen A."/>
            <person name="Lombard V."/>
            <person name="Magnuson J."/>
            <person name="Maillard F."/>
            <person name="Murat C."/>
            <person name="Nolan M."/>
            <person name="Ohm R.A."/>
            <person name="Pangilinan J."/>
            <person name="Pereira M.F."/>
            <person name="Perotto S."/>
            <person name="Peter M."/>
            <person name="Pfister S."/>
            <person name="Riley R."/>
            <person name="Sitrit Y."/>
            <person name="Stielow J.B."/>
            <person name="Szollosi G."/>
            <person name="Zifcakova L."/>
            <person name="Stursova M."/>
            <person name="Spatafora J.W."/>
            <person name="Tedersoo L."/>
            <person name="Vaario L.M."/>
            <person name="Yamada A."/>
            <person name="Yan M."/>
            <person name="Wang P."/>
            <person name="Xu J."/>
            <person name="Bruns T."/>
            <person name="Baldrian P."/>
            <person name="Vilgalys R."/>
            <person name="Dunand C."/>
            <person name="Henrissat B."/>
            <person name="Grigoriev I.V."/>
            <person name="Hibbett D."/>
            <person name="Nagy L.G."/>
            <person name="Martin F.M."/>
        </authorList>
    </citation>
    <scope>NUCLEOTIDE SEQUENCE</scope>
    <source>
        <strain evidence="1">BED1</strain>
    </source>
</reference>
<keyword evidence="2" id="KW-1185">Reference proteome</keyword>